<keyword evidence="1" id="KW-0812">Transmembrane</keyword>
<evidence type="ECO:0000259" key="2">
    <source>
        <dbReference type="Pfam" id="PF04892"/>
    </source>
</evidence>
<comment type="caution">
    <text evidence="3">The sequence shown here is derived from an EMBL/GenBank/DDBJ whole genome shotgun (WGS) entry which is preliminary data.</text>
</comment>
<dbReference type="Pfam" id="PF04892">
    <property type="entry name" value="VanZ"/>
    <property type="match status" value="1"/>
</dbReference>
<dbReference type="OrthoDB" id="5568182at2"/>
<evidence type="ECO:0000313" key="4">
    <source>
        <dbReference type="Proteomes" id="UP000295357"/>
    </source>
</evidence>
<dbReference type="AlphaFoldDB" id="A0A4V3CJV1"/>
<dbReference type="RefSeq" id="WP_133603018.1">
    <property type="nucleotide sequence ID" value="NZ_JAUFPJ010000010.1"/>
</dbReference>
<evidence type="ECO:0000256" key="1">
    <source>
        <dbReference type="SAM" id="Phobius"/>
    </source>
</evidence>
<proteinExistence type="predicted"/>
<dbReference type="PANTHER" id="PTHR28008">
    <property type="entry name" value="DOMAIN PROTEIN, PUTATIVE (AFU_ORTHOLOGUE AFUA_3G10980)-RELATED"/>
    <property type="match status" value="1"/>
</dbReference>
<name>A0A4V3CJV1_9BURK</name>
<dbReference type="NCBIfam" id="NF037970">
    <property type="entry name" value="vanZ_1"/>
    <property type="match status" value="1"/>
</dbReference>
<feature type="transmembrane region" description="Helical" evidence="1">
    <location>
        <begin position="69"/>
        <end position="88"/>
    </location>
</feature>
<gene>
    <name evidence="3" type="ORF">DFR39_10316</name>
</gene>
<evidence type="ECO:0000313" key="3">
    <source>
        <dbReference type="EMBL" id="TDP11093.1"/>
    </source>
</evidence>
<organism evidence="3 4">
    <name type="scientific">Roseateles asaccharophilus</name>
    <dbReference type="NCBI Taxonomy" id="582607"/>
    <lineage>
        <taxon>Bacteria</taxon>
        <taxon>Pseudomonadati</taxon>
        <taxon>Pseudomonadota</taxon>
        <taxon>Betaproteobacteria</taxon>
        <taxon>Burkholderiales</taxon>
        <taxon>Sphaerotilaceae</taxon>
        <taxon>Roseateles</taxon>
    </lineage>
</organism>
<dbReference type="EMBL" id="SNXE01000003">
    <property type="protein sequence ID" value="TDP11093.1"/>
    <property type="molecule type" value="Genomic_DNA"/>
</dbReference>
<feature type="domain" description="VanZ-like" evidence="2">
    <location>
        <begin position="42"/>
        <end position="115"/>
    </location>
</feature>
<dbReference type="InterPro" id="IPR006976">
    <property type="entry name" value="VanZ-like"/>
</dbReference>
<dbReference type="PANTHER" id="PTHR28008:SF1">
    <property type="entry name" value="DOMAIN PROTEIN, PUTATIVE (AFU_ORTHOLOGUE AFUA_3G10980)-RELATED"/>
    <property type="match status" value="1"/>
</dbReference>
<feature type="transmembrane region" description="Helical" evidence="1">
    <location>
        <begin position="45"/>
        <end position="62"/>
    </location>
</feature>
<keyword evidence="1" id="KW-0472">Membrane</keyword>
<dbReference type="Proteomes" id="UP000295357">
    <property type="component" value="Unassembled WGS sequence"/>
</dbReference>
<feature type="transmembrane region" description="Helical" evidence="1">
    <location>
        <begin position="12"/>
        <end position="30"/>
    </location>
</feature>
<feature type="transmembrane region" description="Helical" evidence="1">
    <location>
        <begin position="100"/>
        <end position="121"/>
    </location>
</feature>
<reference evidence="3 4" key="1">
    <citation type="submission" date="2019-03" db="EMBL/GenBank/DDBJ databases">
        <title>Genomic Encyclopedia of Type Strains, Phase IV (KMG-IV): sequencing the most valuable type-strain genomes for metagenomic binning, comparative biology and taxonomic classification.</title>
        <authorList>
            <person name="Goeker M."/>
        </authorList>
    </citation>
    <scope>NUCLEOTIDE SEQUENCE [LARGE SCALE GENOMIC DNA]</scope>
    <source>
        <strain evidence="3 4">DSM 25082</strain>
    </source>
</reference>
<keyword evidence="4" id="KW-1185">Reference proteome</keyword>
<accession>A0A4V3CJV1</accession>
<keyword evidence="1" id="KW-1133">Transmembrane helix</keyword>
<sequence length="128" mass="13731">MKSLKDLLLARRLWHALLILLLLVISYLALSPAPPKTLDSGWDKLNHLAAFGCLAFCAFYGAGHARGRWLLAPLALLGYGVLIELLQAQLPPRSADAADVLADSLGIALGLLLAAALSRLLRLPLTRS</sequence>
<protein>
    <submittedName>
        <fullName evidence="3">VanZ family protein</fullName>
    </submittedName>
</protein>